<organism evidence="2 3">
    <name type="scientific">Enterococcus faecalis ATCC 6055</name>
    <dbReference type="NCBI Taxonomy" id="1169311"/>
    <lineage>
        <taxon>Bacteria</taxon>
        <taxon>Bacillati</taxon>
        <taxon>Bacillota</taxon>
        <taxon>Bacilli</taxon>
        <taxon>Lactobacillales</taxon>
        <taxon>Enterococcaceae</taxon>
        <taxon>Enterococcus</taxon>
    </lineage>
</organism>
<comment type="caution">
    <text evidence="2">The sequence shown here is derived from an EMBL/GenBank/DDBJ whole genome shotgun (WGS) entry which is preliminary data.</text>
</comment>
<dbReference type="HOGENOM" id="CLU_2953252_0_0_9"/>
<name>R3ID21_ENTFL</name>
<dbReference type="InterPro" id="IPR011010">
    <property type="entry name" value="DNA_brk_join_enz"/>
</dbReference>
<dbReference type="AlphaFoldDB" id="R3ID21"/>
<evidence type="ECO:0000313" key="3">
    <source>
        <dbReference type="Proteomes" id="UP000013638"/>
    </source>
</evidence>
<dbReference type="SUPFAM" id="SSF56349">
    <property type="entry name" value="DNA breaking-rejoining enzymes"/>
    <property type="match status" value="1"/>
</dbReference>
<dbReference type="GO" id="GO:0006310">
    <property type="term" value="P:DNA recombination"/>
    <property type="evidence" value="ECO:0007669"/>
    <property type="project" value="UniProtKB-KW"/>
</dbReference>
<dbReference type="GO" id="GO:0015074">
    <property type="term" value="P:DNA integration"/>
    <property type="evidence" value="ECO:0007669"/>
    <property type="project" value="InterPro"/>
</dbReference>
<sequence>MIEIVESWEERANAQTFADVFRFVFTTGVRPSETLGINEDIIDFDKKIIIIYWQRNWHT</sequence>
<dbReference type="Proteomes" id="UP000013638">
    <property type="component" value="Unassembled WGS sequence"/>
</dbReference>
<evidence type="ECO:0000256" key="1">
    <source>
        <dbReference type="ARBA" id="ARBA00023172"/>
    </source>
</evidence>
<gene>
    <name evidence="2" type="ORF">WOU_00508</name>
</gene>
<dbReference type="InterPro" id="IPR013762">
    <property type="entry name" value="Integrase-like_cat_sf"/>
</dbReference>
<dbReference type="Gene3D" id="1.10.443.10">
    <property type="entry name" value="Intergrase catalytic core"/>
    <property type="match status" value="1"/>
</dbReference>
<dbReference type="RefSeq" id="WP_010828538.1">
    <property type="nucleotide sequence ID" value="NZ_KB944851.1"/>
</dbReference>
<evidence type="ECO:0008006" key="4">
    <source>
        <dbReference type="Google" id="ProtNLM"/>
    </source>
</evidence>
<keyword evidence="1" id="KW-0233">DNA recombination</keyword>
<evidence type="ECO:0000313" key="2">
    <source>
        <dbReference type="EMBL" id="EOK15792.1"/>
    </source>
</evidence>
<protein>
    <recommendedName>
        <fullName evidence="4">Tyr recombinase domain-containing protein</fullName>
    </recommendedName>
</protein>
<dbReference type="GO" id="GO:0003677">
    <property type="term" value="F:DNA binding"/>
    <property type="evidence" value="ECO:0007669"/>
    <property type="project" value="InterPro"/>
</dbReference>
<accession>R3ID21</accession>
<reference evidence="2 3" key="1">
    <citation type="submission" date="2013-02" db="EMBL/GenBank/DDBJ databases">
        <title>The Genome Sequence of Enterococcus faecalis ATCC_6055.</title>
        <authorList>
            <consortium name="The Broad Institute Genome Sequencing Platform"/>
            <consortium name="The Broad Institute Genome Sequencing Center for Infectious Disease"/>
            <person name="Earl A.M."/>
            <person name="Gilmore M.S."/>
            <person name="Lebreton F."/>
            <person name="Walker B."/>
            <person name="Young S.K."/>
            <person name="Zeng Q."/>
            <person name="Gargeya S."/>
            <person name="Fitzgerald M."/>
            <person name="Haas B."/>
            <person name="Abouelleil A."/>
            <person name="Alvarado L."/>
            <person name="Arachchi H.M."/>
            <person name="Berlin A.M."/>
            <person name="Chapman S.B."/>
            <person name="Dewar J."/>
            <person name="Goldberg J."/>
            <person name="Griggs A."/>
            <person name="Gujja S."/>
            <person name="Hansen M."/>
            <person name="Howarth C."/>
            <person name="Imamovic A."/>
            <person name="Larimer J."/>
            <person name="McCowan C."/>
            <person name="Murphy C."/>
            <person name="Neiman D."/>
            <person name="Pearson M."/>
            <person name="Priest M."/>
            <person name="Roberts A."/>
            <person name="Saif S."/>
            <person name="Shea T."/>
            <person name="Sisk P."/>
            <person name="Sykes S."/>
            <person name="Wortman J."/>
            <person name="Nusbaum C."/>
            <person name="Birren B."/>
        </authorList>
    </citation>
    <scope>NUCLEOTIDE SEQUENCE [LARGE SCALE GENOMIC DNA]</scope>
    <source>
        <strain evidence="2 3">ATCC 6055</strain>
    </source>
</reference>
<proteinExistence type="predicted"/>
<dbReference type="EMBL" id="ASDZ01000007">
    <property type="protein sequence ID" value="EOK15792.1"/>
    <property type="molecule type" value="Genomic_DNA"/>
</dbReference>